<organism evidence="3 4">
    <name type="scientific">Floridaenema evergladense BLCC-F167</name>
    <dbReference type="NCBI Taxonomy" id="3153639"/>
    <lineage>
        <taxon>Bacteria</taxon>
        <taxon>Bacillati</taxon>
        <taxon>Cyanobacteriota</taxon>
        <taxon>Cyanophyceae</taxon>
        <taxon>Oscillatoriophycideae</taxon>
        <taxon>Aerosakkonematales</taxon>
        <taxon>Aerosakkonemataceae</taxon>
        <taxon>Floridanema</taxon>
        <taxon>Floridanema evergladense</taxon>
    </lineage>
</organism>
<keyword evidence="4" id="KW-1185">Reference proteome</keyword>
<dbReference type="Proteomes" id="UP001576780">
    <property type="component" value="Unassembled WGS sequence"/>
</dbReference>
<name>A0ABV4WQD5_9CYAN</name>
<sequence length="41" mass="4936">IVEGINNKLKLLKRCGFGFRNFRNFELRALLFWHFPNNLAQ</sequence>
<evidence type="ECO:0000259" key="1">
    <source>
        <dbReference type="Pfam" id="PF01610"/>
    </source>
</evidence>
<dbReference type="InterPro" id="IPR002560">
    <property type="entry name" value="Transposase_DDE"/>
</dbReference>
<dbReference type="EMBL" id="JBHFNT010000203">
    <property type="protein sequence ID" value="MFB2837300.1"/>
    <property type="molecule type" value="Genomic_DNA"/>
</dbReference>
<proteinExistence type="predicted"/>
<evidence type="ECO:0000313" key="4">
    <source>
        <dbReference type="Proteomes" id="UP001576780"/>
    </source>
</evidence>
<evidence type="ECO:0000313" key="3">
    <source>
        <dbReference type="EMBL" id="MFB2837300.1"/>
    </source>
</evidence>
<comment type="caution">
    <text evidence="3">The sequence shown here is derived from an EMBL/GenBank/DDBJ whole genome shotgun (WGS) entry which is preliminary data.</text>
</comment>
<protein>
    <submittedName>
        <fullName evidence="3">Transposase</fullName>
    </submittedName>
</protein>
<feature type="non-terminal residue" evidence="3">
    <location>
        <position position="1"/>
    </location>
</feature>
<reference evidence="3 4" key="1">
    <citation type="submission" date="2024-09" db="EMBL/GenBank/DDBJ databases">
        <title>Floridaenema gen nov. (Aerosakkonemataceae, Aerosakkonematales ord. nov., Cyanobacteria) from benthic tropical and subtropical fresh waters, with the description of four new species.</title>
        <authorList>
            <person name="Moretto J.A."/>
            <person name="Berthold D.E."/>
            <person name="Lefler F.W."/>
            <person name="Huang I.-S."/>
            <person name="Laughinghouse H. IV."/>
        </authorList>
    </citation>
    <scope>NUCLEOTIDE SEQUENCE [LARGE SCALE GENOMIC DNA]</scope>
    <source>
        <strain evidence="3 4">BLCC-F167</strain>
    </source>
</reference>
<dbReference type="Pfam" id="PF01610">
    <property type="entry name" value="DDE_Tnp_ISL3"/>
    <property type="match status" value="1"/>
</dbReference>
<dbReference type="RefSeq" id="WP_413279199.1">
    <property type="nucleotide sequence ID" value="NZ_JBHFNT010000176.1"/>
</dbReference>
<evidence type="ECO:0000313" key="2">
    <source>
        <dbReference type="EMBL" id="MFB2836777.1"/>
    </source>
</evidence>
<gene>
    <name evidence="2" type="ORF">ACE1CA_19790</name>
    <name evidence="3" type="ORF">ACE1CA_22465</name>
</gene>
<accession>A0ABV4WQD5</accession>
<feature type="domain" description="Transposase IS204/IS1001/IS1096/IS1165 DDE" evidence="1">
    <location>
        <begin position="1"/>
        <end position="28"/>
    </location>
</feature>
<dbReference type="EMBL" id="JBHFNT010000176">
    <property type="protein sequence ID" value="MFB2836777.1"/>
    <property type="molecule type" value="Genomic_DNA"/>
</dbReference>